<reference evidence="1 2" key="1">
    <citation type="journal article" date="2016" name="Mol. Biol. Evol.">
        <title>Comparative Genomics of Early-Diverging Mushroom-Forming Fungi Provides Insights into the Origins of Lignocellulose Decay Capabilities.</title>
        <authorList>
            <person name="Nagy L.G."/>
            <person name="Riley R."/>
            <person name="Tritt A."/>
            <person name="Adam C."/>
            <person name="Daum C."/>
            <person name="Floudas D."/>
            <person name="Sun H."/>
            <person name="Yadav J.S."/>
            <person name="Pangilinan J."/>
            <person name="Larsson K.H."/>
            <person name="Matsuura K."/>
            <person name="Barry K."/>
            <person name="Labutti K."/>
            <person name="Kuo R."/>
            <person name="Ohm R.A."/>
            <person name="Bhattacharya S.S."/>
            <person name="Shirouzu T."/>
            <person name="Yoshinaga Y."/>
            <person name="Martin F.M."/>
            <person name="Grigoriev I.V."/>
            <person name="Hibbett D.S."/>
        </authorList>
    </citation>
    <scope>NUCLEOTIDE SEQUENCE [LARGE SCALE GENOMIC DNA]</scope>
    <source>
        <strain evidence="1 2">HHB10207 ss-3</strain>
    </source>
</reference>
<dbReference type="EMBL" id="KV428075">
    <property type="protein sequence ID" value="KZT37858.1"/>
    <property type="molecule type" value="Genomic_DNA"/>
</dbReference>
<keyword evidence="2" id="KW-1185">Reference proteome</keyword>
<evidence type="ECO:0000313" key="2">
    <source>
        <dbReference type="Proteomes" id="UP000076798"/>
    </source>
</evidence>
<dbReference type="AlphaFoldDB" id="A0A166CVD1"/>
<name>A0A166CVD1_9AGAM</name>
<sequence>MMSSNTRFQTLMSHHSIWTQIDVSWPPDVLDLYLEKSDGRDVSLTIRMMDDPGNGGRVARNQLYSESLKRCLPRAKHLHLCVGNRGCNLVFAKALDSYAPRLRTLRLELDDRVHVITSVFALGAPLLENAFIRGPHPVGMHRFVTLRHLDMQLTKTHHDSVLPMLEAMPHLRYVSFGGEKSGEKMKTFKPKEKIIALPFCESFSIRSMQIDFARKLINHLELPSTARLDIELQITNFDVAPPNQQLSVELFILPPLLATNTLNIELLSDSVLLYSDGVPSHRFSIDWQSFRTSFASSTEEYRNQVLRRIMGCLIDSMTFCITELALYKAAFSGDEEATAPGELEELCAFIYRECDSVEVLQLFGDILEPVKALRDLNFAEHLLDLEKLQLGVSALKDPIAKEILEEVAQREGFVQEEV</sequence>
<gene>
    <name evidence="1" type="ORF">SISSUDRAFT_1047950</name>
</gene>
<protein>
    <submittedName>
        <fullName evidence="1">Uncharacterized protein</fullName>
    </submittedName>
</protein>
<organism evidence="1 2">
    <name type="scientific">Sistotremastrum suecicum HHB10207 ss-3</name>
    <dbReference type="NCBI Taxonomy" id="1314776"/>
    <lineage>
        <taxon>Eukaryota</taxon>
        <taxon>Fungi</taxon>
        <taxon>Dikarya</taxon>
        <taxon>Basidiomycota</taxon>
        <taxon>Agaricomycotina</taxon>
        <taxon>Agaricomycetes</taxon>
        <taxon>Sistotremastrales</taxon>
        <taxon>Sistotremastraceae</taxon>
        <taxon>Sistotremastrum</taxon>
    </lineage>
</organism>
<proteinExistence type="predicted"/>
<accession>A0A166CVD1</accession>
<evidence type="ECO:0000313" key="1">
    <source>
        <dbReference type="EMBL" id="KZT37858.1"/>
    </source>
</evidence>
<dbReference type="Proteomes" id="UP000076798">
    <property type="component" value="Unassembled WGS sequence"/>
</dbReference>